<evidence type="ECO:0000313" key="1">
    <source>
        <dbReference type="EMBL" id="HAG0017688.1"/>
    </source>
</evidence>
<gene>
    <name evidence="1" type="ORF">G8O67_005080</name>
</gene>
<dbReference type="AlphaFoldDB" id="A0A756I6Q8"/>
<sequence length="193" mass="21386">MNVFIFANHLTSININDLYLKAMLMDDDIGTTLRLHLISERVVESWICASCGYDSVFVNKKNPVKMDAIDKINMAINMGFPAGAGRALQVLNALRNDIAHNPLKSSIPDSRIQSLAEITNNYLISSGWKPLKDLKAEIFDEQGKLQTTITIESSCANRLKLCLIFSQILSAILELVVKEHPVIQLSKSQPASS</sequence>
<evidence type="ECO:0008006" key="2">
    <source>
        <dbReference type="Google" id="ProtNLM"/>
    </source>
</evidence>
<reference evidence="1" key="2">
    <citation type="submission" date="2020-02" db="EMBL/GenBank/DDBJ databases">
        <authorList>
            <consortium name="NCBI Pathogen Detection Project"/>
        </authorList>
    </citation>
    <scope>NUCLEOTIDE SEQUENCE</scope>
    <source>
        <strain evidence="1">MA.CK_00/00002125</strain>
    </source>
</reference>
<dbReference type="EMBL" id="DAAWYJ010000037">
    <property type="protein sequence ID" value="HAG0017688.1"/>
    <property type="molecule type" value="Genomic_DNA"/>
</dbReference>
<accession>A0A756I6Q8</accession>
<organism evidence="1">
    <name type="scientific">Salmonella enterica</name>
    <name type="common">Salmonella choleraesuis</name>
    <dbReference type="NCBI Taxonomy" id="28901"/>
    <lineage>
        <taxon>Bacteria</taxon>
        <taxon>Pseudomonadati</taxon>
        <taxon>Pseudomonadota</taxon>
        <taxon>Gammaproteobacteria</taxon>
        <taxon>Enterobacterales</taxon>
        <taxon>Enterobacteriaceae</taxon>
        <taxon>Salmonella</taxon>
    </lineage>
</organism>
<protein>
    <recommendedName>
        <fullName evidence="2">DUF4145 domain-containing protein</fullName>
    </recommendedName>
</protein>
<proteinExistence type="predicted"/>
<comment type="caution">
    <text evidence="1">The sequence shown here is derived from an EMBL/GenBank/DDBJ whole genome shotgun (WGS) entry which is preliminary data.</text>
</comment>
<reference evidence="1" key="1">
    <citation type="journal article" date="2018" name="Genome Biol.">
        <title>SKESA: strategic k-mer extension for scrupulous assemblies.</title>
        <authorList>
            <person name="Souvorov A."/>
            <person name="Agarwala R."/>
            <person name="Lipman D.J."/>
        </authorList>
    </citation>
    <scope>NUCLEOTIDE SEQUENCE</scope>
    <source>
        <strain evidence="1">MA.CK_00/00002125</strain>
    </source>
</reference>
<name>A0A756I6Q8_SALER</name>